<accession>A0A0H5V3G0</accession>
<dbReference type="Proteomes" id="UP000319979">
    <property type="component" value="Unassembled WGS sequence"/>
</dbReference>
<evidence type="ECO:0000256" key="1">
    <source>
        <dbReference type="ARBA" id="ARBA00004651"/>
    </source>
</evidence>
<feature type="transmembrane region" description="Helical" evidence="6">
    <location>
        <begin position="405"/>
        <end position="421"/>
    </location>
</feature>
<dbReference type="Proteomes" id="UP000471242">
    <property type="component" value="Unassembled WGS sequence"/>
</dbReference>
<dbReference type="PANTHER" id="PTHR30250:SF31">
    <property type="entry name" value="INNER MEMBRANE PROTEIN YGHQ"/>
    <property type="match status" value="1"/>
</dbReference>
<evidence type="ECO:0000313" key="8">
    <source>
        <dbReference type="EMBL" id="CSD13642.1"/>
    </source>
</evidence>
<sequence>MIASLLKYAPVQVFSALSVFALIAVQTRFLSPEHYGVLAVAMVVLELVRAFSAQWLNTSMLRLYPGYSDREQVQLVQSISLLVIIGSLLGFIVIAATLFIYQQLNWERLLVLSALLSVKSIFQYQLELSRLNERLSVYRQATVLQSISAVVLSILSLSWAATIESALFALTLSFGIGALCLGLPQRPKWHIAMLKRLLAYGIPIMLAGGIGVLGGRIDRLFIAHFVGMNETGVYAAQANLLMGVLGLVFMVISMPLYPNLAKHAEDKIALVSQHKTYLHLLVTLTFPALLGLGILQDEIIRLFLGEQYLSRSSELFWVLAIAVYLINFKGHYLDHGLQFLLQTRKLLWVSLSGLIASIFLLPLMLNQFGMFGAAITLLIVSGLVAILSFISSWRSGYRYAIGMDGIKVIISALLMGGYLYLVKQWPLAIHSLFALAFYVTTSLLFYGICLWCLNAFNARQRLFSIWRPN</sequence>
<dbReference type="EMBL" id="JAHBND010000443">
    <property type="protein sequence ID" value="MBS7674027.1"/>
    <property type="molecule type" value="Genomic_DNA"/>
</dbReference>
<evidence type="ECO:0000313" key="15">
    <source>
        <dbReference type="Proteomes" id="UP000471242"/>
    </source>
</evidence>
<gene>
    <name evidence="9" type="primary">vpsE</name>
    <name evidence="10" type="ORF">D6U24_07840</name>
    <name evidence="8" type="ORF">ERS013200_03286</name>
    <name evidence="7" type="ORF">ERS013201_03322</name>
    <name evidence="11" type="ORF">FLM02_13005</name>
    <name evidence="9" type="ORF">KIN13_11355</name>
</gene>
<feature type="transmembrane region" description="Helical" evidence="6">
    <location>
        <begin position="234"/>
        <end position="257"/>
    </location>
</feature>
<reference evidence="10 15" key="2">
    <citation type="submission" date="2018-09" db="EMBL/GenBank/DDBJ databases">
        <title>Genomic epidemiology reveals two lineages of Vibrio cholerae that can cause global cholera epidemics despite absence of cholera toxin gene.</title>
        <authorList>
            <person name="Wang H."/>
            <person name="Zen W."/>
            <person name="Yu H."/>
            <person name="Zhang W."/>
            <person name="Pan J."/>
            <person name="Yang C."/>
            <person name="Cui Y."/>
        </authorList>
    </citation>
    <scope>NUCLEOTIDE SEQUENCE [LARGE SCALE GENOMIC DNA]</scope>
    <source>
        <strain evidence="10 15">00-1_S85</strain>
    </source>
</reference>
<reference evidence="9" key="4">
    <citation type="submission" date="2021-05" db="EMBL/GenBank/DDBJ databases">
        <authorList>
            <person name="Stine C."/>
        </authorList>
    </citation>
    <scope>NUCLEOTIDE SEQUENCE</scope>
    <source>
        <strain evidence="9">TDS0091212</strain>
    </source>
</reference>
<organism evidence="10 15">
    <name type="scientific">Vibrio cholerae</name>
    <dbReference type="NCBI Taxonomy" id="666"/>
    <lineage>
        <taxon>Bacteria</taxon>
        <taxon>Pseudomonadati</taxon>
        <taxon>Pseudomonadota</taxon>
        <taxon>Gammaproteobacteria</taxon>
        <taxon>Vibrionales</taxon>
        <taxon>Vibrionaceae</taxon>
        <taxon>Vibrio</taxon>
    </lineage>
</organism>
<proteinExistence type="predicted"/>
<feature type="transmembrane region" description="Helical" evidence="6">
    <location>
        <begin position="76"/>
        <end position="101"/>
    </location>
</feature>
<evidence type="ECO:0000313" key="11">
    <source>
        <dbReference type="EMBL" id="TQP12742.1"/>
    </source>
</evidence>
<dbReference type="AlphaFoldDB" id="A0A0H5V3G0"/>
<feature type="transmembrane region" description="Helical" evidence="6">
    <location>
        <begin position="166"/>
        <end position="185"/>
    </location>
</feature>
<reference evidence="12 13" key="1">
    <citation type="submission" date="2015-07" db="EMBL/GenBank/DDBJ databases">
        <authorList>
            <consortium name="Pathogen Informatics"/>
        </authorList>
    </citation>
    <scope>NUCLEOTIDE SEQUENCE [LARGE SCALE GENOMIC DNA]</scope>
    <source>
        <strain evidence="8 12">A316</strain>
        <strain evidence="7 13">A325</strain>
    </source>
</reference>
<feature type="transmembrane region" description="Helical" evidence="6">
    <location>
        <begin position="6"/>
        <end position="25"/>
    </location>
</feature>
<feature type="transmembrane region" description="Helical" evidence="6">
    <location>
        <begin position="37"/>
        <end position="56"/>
    </location>
</feature>
<reference evidence="9" key="5">
    <citation type="submission" date="2023-08" db="EMBL/GenBank/DDBJ databases">
        <title>Vibrio cholerae Outbreaks in Tanzania Exemplify Founder Flush: Simultaneous Increases in Population Size and Genetic Diversity.</title>
        <authorList>
            <person name="Debes A.K."/>
            <person name="Mohammed A."/>
            <person name="Maseke I."/>
            <person name="Almeida M."/>
            <person name="Li S."/>
            <person name="Matimba H."/>
            <person name="Joachim A."/>
            <person name="Mizinduko M."/>
            <person name="Nyanga S."/>
            <person name="Kelly M."/>
            <person name="Kachwamba Y."/>
            <person name="Schaffer A.M."/>
            <person name="Nyanga A.S."/>
            <person name="Mghamba J."/>
            <person name="Mosha F.S."/>
            <person name="Sack D.A."/>
            <person name="Stine O.C."/>
        </authorList>
    </citation>
    <scope>NUCLEOTIDE SEQUENCE</scope>
    <source>
        <strain evidence="9">TDS0091212</strain>
    </source>
</reference>
<dbReference type="Proteomes" id="UP000041770">
    <property type="component" value="Unassembled WGS sequence"/>
</dbReference>
<dbReference type="Pfam" id="PF13440">
    <property type="entry name" value="Polysacc_synt_3"/>
    <property type="match status" value="1"/>
</dbReference>
<evidence type="ECO:0000256" key="2">
    <source>
        <dbReference type="ARBA" id="ARBA00022475"/>
    </source>
</evidence>
<keyword evidence="5 6" id="KW-0472">Membrane</keyword>
<evidence type="ECO:0000256" key="3">
    <source>
        <dbReference type="ARBA" id="ARBA00022692"/>
    </source>
</evidence>
<reference evidence="11 14" key="3">
    <citation type="submission" date="2019-07" db="EMBL/GenBank/DDBJ databases">
        <title>Phenotypic and genotypic antimicrobial resistance traits of Vibrio cholerae non-O1/non-O139 isolated from a large Austrian lake frequently associated with cases of infection.</title>
        <authorList>
            <person name="Lepuschitz S."/>
            <person name="Baron S."/>
            <person name="Larvor E."/>
            <person name="Granier S."/>
            <person name="Pretzer C."/>
            <person name="Mach R.L."/>
            <person name="Farnleitner A.H."/>
            <person name="Ruppitsch W."/>
            <person name="Pleininger S."/>
            <person name="Indra A."/>
            <person name="Kirschner A.K.T."/>
        </authorList>
    </citation>
    <scope>NUCLEOTIDE SEQUENCE [LARGE SCALE GENOMIC DNA]</scope>
    <source>
        <strain evidence="11 14">A12JL36W90</strain>
    </source>
</reference>
<evidence type="ECO:0000313" key="14">
    <source>
        <dbReference type="Proteomes" id="UP000319979"/>
    </source>
</evidence>
<feature type="transmembrane region" description="Helical" evidence="6">
    <location>
        <begin position="277"/>
        <end position="295"/>
    </location>
</feature>
<evidence type="ECO:0000313" key="9">
    <source>
        <dbReference type="EMBL" id="MBS7674027.1"/>
    </source>
</evidence>
<dbReference type="Proteomes" id="UP000046067">
    <property type="component" value="Unassembled WGS sequence"/>
</dbReference>
<evidence type="ECO:0000256" key="5">
    <source>
        <dbReference type="ARBA" id="ARBA00023136"/>
    </source>
</evidence>
<keyword evidence="3 6" id="KW-0812">Transmembrane</keyword>
<keyword evidence="4 6" id="KW-1133">Transmembrane helix</keyword>
<dbReference type="PANTHER" id="PTHR30250">
    <property type="entry name" value="PST FAMILY PREDICTED COLANIC ACID TRANSPORTER"/>
    <property type="match status" value="1"/>
</dbReference>
<protein>
    <submittedName>
        <fullName evidence="9">Exopolysaccharide biosynthesis flippase VpsE</fullName>
    </submittedName>
    <submittedName>
        <fullName evidence="10">Lipopolysaccharide biosynthesis protein</fullName>
    </submittedName>
    <submittedName>
        <fullName evidence="7">Putative polysaccharide export protein</fullName>
    </submittedName>
</protein>
<dbReference type="EMBL" id="VIOS01000046">
    <property type="protein sequence ID" value="TQP12742.1"/>
    <property type="molecule type" value="Genomic_DNA"/>
</dbReference>
<feature type="transmembrane region" description="Helical" evidence="6">
    <location>
        <begin position="315"/>
        <end position="334"/>
    </location>
</feature>
<feature type="transmembrane region" description="Helical" evidence="6">
    <location>
        <begin position="197"/>
        <end position="214"/>
    </location>
</feature>
<dbReference type="KEGG" id="vcq:EN18_07960"/>
<comment type="subcellular location">
    <subcellularLocation>
        <location evidence="1">Cell membrane</location>
        <topology evidence="1">Multi-pass membrane protein</topology>
    </subcellularLocation>
</comment>
<keyword evidence="2" id="KW-1003">Cell membrane</keyword>
<dbReference type="GO" id="GO:0005886">
    <property type="term" value="C:plasma membrane"/>
    <property type="evidence" value="ECO:0007669"/>
    <property type="project" value="UniProtKB-SubCell"/>
</dbReference>
<dbReference type="Proteomes" id="UP001196338">
    <property type="component" value="Unassembled WGS sequence"/>
</dbReference>
<evidence type="ECO:0000313" key="10">
    <source>
        <dbReference type="EMBL" id="MVD23264.1"/>
    </source>
</evidence>
<evidence type="ECO:0000256" key="6">
    <source>
        <dbReference type="SAM" id="Phobius"/>
    </source>
</evidence>
<dbReference type="KEGG" id="vcz:VAB027_1613"/>
<feature type="transmembrane region" description="Helical" evidence="6">
    <location>
        <begin position="346"/>
        <end position="365"/>
    </location>
</feature>
<name>A0A0H5V3G0_VIBCL</name>
<feature type="transmembrane region" description="Helical" evidence="6">
    <location>
        <begin position="371"/>
        <end position="393"/>
    </location>
</feature>
<evidence type="ECO:0000313" key="13">
    <source>
        <dbReference type="Proteomes" id="UP000046067"/>
    </source>
</evidence>
<feature type="transmembrane region" description="Helical" evidence="6">
    <location>
        <begin position="427"/>
        <end position="453"/>
    </location>
</feature>
<dbReference type="InterPro" id="IPR050833">
    <property type="entry name" value="Poly_Biosynth_Transport"/>
</dbReference>
<evidence type="ECO:0000256" key="4">
    <source>
        <dbReference type="ARBA" id="ARBA00022989"/>
    </source>
</evidence>
<dbReference type="RefSeq" id="WP_000562056.1">
    <property type="nucleotide sequence ID" value="NZ_AP018677.1"/>
</dbReference>
<dbReference type="EMBL" id="CWQJ01000028">
    <property type="protein sequence ID" value="CSC70485.1"/>
    <property type="molecule type" value="Genomic_DNA"/>
</dbReference>
<evidence type="ECO:0000313" key="7">
    <source>
        <dbReference type="EMBL" id="CSC70485.1"/>
    </source>
</evidence>
<dbReference type="OMA" id="VWFLDIA"/>
<dbReference type="EMBL" id="CWQY01000030">
    <property type="protein sequence ID" value="CSD13642.1"/>
    <property type="molecule type" value="Genomic_DNA"/>
</dbReference>
<evidence type="ECO:0000313" key="12">
    <source>
        <dbReference type="Proteomes" id="UP000041770"/>
    </source>
</evidence>
<dbReference type="EMBL" id="QZRB01000009">
    <property type="protein sequence ID" value="MVD23264.1"/>
    <property type="molecule type" value="Genomic_DNA"/>
</dbReference>